<organism evidence="1 2">
    <name type="scientific">Heterotrigona itama</name>
    <dbReference type="NCBI Taxonomy" id="395501"/>
    <lineage>
        <taxon>Eukaryota</taxon>
        <taxon>Metazoa</taxon>
        <taxon>Ecdysozoa</taxon>
        <taxon>Arthropoda</taxon>
        <taxon>Hexapoda</taxon>
        <taxon>Insecta</taxon>
        <taxon>Pterygota</taxon>
        <taxon>Neoptera</taxon>
        <taxon>Endopterygota</taxon>
        <taxon>Hymenoptera</taxon>
        <taxon>Apocrita</taxon>
        <taxon>Aculeata</taxon>
        <taxon>Apoidea</taxon>
        <taxon>Anthophila</taxon>
        <taxon>Apidae</taxon>
        <taxon>Heterotrigona</taxon>
    </lineage>
</organism>
<name>A0A6V7HJ05_9HYME</name>
<feature type="non-terminal residue" evidence="1">
    <location>
        <position position="41"/>
    </location>
</feature>
<evidence type="ECO:0000313" key="2">
    <source>
        <dbReference type="Proteomes" id="UP000752696"/>
    </source>
</evidence>
<comment type="caution">
    <text evidence="1">The sequence shown here is derived from an EMBL/GenBank/DDBJ whole genome shotgun (WGS) entry which is preliminary data.</text>
</comment>
<gene>
    <name evidence="1" type="ORF">MHI_LOCUS949288</name>
</gene>
<protein>
    <submittedName>
        <fullName evidence="1">Uncharacterized protein</fullName>
    </submittedName>
</protein>
<dbReference type="AlphaFoldDB" id="A0A6V7HJ05"/>
<keyword evidence="2" id="KW-1185">Reference proteome</keyword>
<dbReference type="Proteomes" id="UP000752696">
    <property type="component" value="Unassembled WGS sequence"/>
</dbReference>
<accession>A0A6V7HJ05</accession>
<dbReference type="EMBL" id="CAJDYZ010012251">
    <property type="protein sequence ID" value="CAD1480582.1"/>
    <property type="molecule type" value="Genomic_DNA"/>
</dbReference>
<evidence type="ECO:0000313" key="1">
    <source>
        <dbReference type="EMBL" id="CAD1480582.1"/>
    </source>
</evidence>
<sequence length="41" mass="4681">MFKVEPKTGTIILEQIASMINFKTTINDEVSEARRNPSRKS</sequence>
<reference evidence="1" key="1">
    <citation type="submission" date="2020-07" db="EMBL/GenBank/DDBJ databases">
        <authorList>
            <person name="Nazaruddin N."/>
        </authorList>
    </citation>
    <scope>NUCLEOTIDE SEQUENCE</scope>
</reference>
<proteinExistence type="predicted"/>